<dbReference type="Gene3D" id="1.10.3720.10">
    <property type="entry name" value="MetI-like"/>
    <property type="match status" value="1"/>
</dbReference>
<organism evidence="9 10">
    <name type="scientific">Desulfitobacterium chlororespirans DSM 11544</name>
    <dbReference type="NCBI Taxonomy" id="1121395"/>
    <lineage>
        <taxon>Bacteria</taxon>
        <taxon>Bacillati</taxon>
        <taxon>Bacillota</taxon>
        <taxon>Clostridia</taxon>
        <taxon>Eubacteriales</taxon>
        <taxon>Desulfitobacteriaceae</taxon>
        <taxon>Desulfitobacterium</taxon>
    </lineage>
</organism>
<keyword evidence="10" id="KW-1185">Reference proteome</keyword>
<dbReference type="RefSeq" id="WP_072773877.1">
    <property type="nucleotide sequence ID" value="NZ_FRDN01000011.1"/>
</dbReference>
<proteinExistence type="inferred from homology"/>
<dbReference type="PANTHER" id="PTHR43386">
    <property type="entry name" value="OLIGOPEPTIDE TRANSPORT SYSTEM PERMEASE PROTEIN APPC"/>
    <property type="match status" value="1"/>
</dbReference>
<name>A0A1M7UF37_9FIRM</name>
<accession>A0A1M7UF37</accession>
<keyword evidence="2 7" id="KW-0813">Transport</keyword>
<dbReference type="Pfam" id="PF00528">
    <property type="entry name" value="BPD_transp_1"/>
    <property type="match status" value="1"/>
</dbReference>
<evidence type="ECO:0000256" key="5">
    <source>
        <dbReference type="ARBA" id="ARBA00022989"/>
    </source>
</evidence>
<evidence type="ECO:0000256" key="4">
    <source>
        <dbReference type="ARBA" id="ARBA00022692"/>
    </source>
</evidence>
<reference evidence="10" key="1">
    <citation type="submission" date="2016-12" db="EMBL/GenBank/DDBJ databases">
        <authorList>
            <person name="Varghese N."/>
            <person name="Submissions S."/>
        </authorList>
    </citation>
    <scope>NUCLEOTIDE SEQUENCE [LARGE SCALE GENOMIC DNA]</scope>
    <source>
        <strain evidence="10">DSM 11544</strain>
    </source>
</reference>
<dbReference type="STRING" id="1121395.SAMN02745215_03630"/>
<dbReference type="Proteomes" id="UP000184010">
    <property type="component" value="Unassembled WGS sequence"/>
</dbReference>
<dbReference type="InterPro" id="IPR035906">
    <property type="entry name" value="MetI-like_sf"/>
</dbReference>
<dbReference type="EMBL" id="FRDN01000011">
    <property type="protein sequence ID" value="SHN81500.1"/>
    <property type="molecule type" value="Genomic_DNA"/>
</dbReference>
<comment type="similarity">
    <text evidence="7">Belongs to the binding-protein-dependent transport system permease family.</text>
</comment>
<dbReference type="PROSITE" id="PS50928">
    <property type="entry name" value="ABC_TM1"/>
    <property type="match status" value="1"/>
</dbReference>
<dbReference type="SUPFAM" id="SSF161098">
    <property type="entry name" value="MetI-like"/>
    <property type="match status" value="1"/>
</dbReference>
<dbReference type="PANTHER" id="PTHR43386:SF25">
    <property type="entry name" value="PEPTIDE ABC TRANSPORTER PERMEASE PROTEIN"/>
    <property type="match status" value="1"/>
</dbReference>
<feature type="transmembrane region" description="Helical" evidence="7">
    <location>
        <begin position="132"/>
        <end position="151"/>
    </location>
</feature>
<dbReference type="GO" id="GO:0005886">
    <property type="term" value="C:plasma membrane"/>
    <property type="evidence" value="ECO:0007669"/>
    <property type="project" value="UniProtKB-SubCell"/>
</dbReference>
<dbReference type="InterPro" id="IPR050366">
    <property type="entry name" value="BP-dependent_transpt_permease"/>
</dbReference>
<evidence type="ECO:0000256" key="1">
    <source>
        <dbReference type="ARBA" id="ARBA00004651"/>
    </source>
</evidence>
<gene>
    <name evidence="9" type="ORF">SAMN02745215_03630</name>
</gene>
<dbReference type="CDD" id="cd06261">
    <property type="entry name" value="TM_PBP2"/>
    <property type="match status" value="1"/>
</dbReference>
<evidence type="ECO:0000256" key="6">
    <source>
        <dbReference type="ARBA" id="ARBA00023136"/>
    </source>
</evidence>
<dbReference type="GO" id="GO:0055085">
    <property type="term" value="P:transmembrane transport"/>
    <property type="evidence" value="ECO:0007669"/>
    <property type="project" value="InterPro"/>
</dbReference>
<keyword evidence="6 7" id="KW-0472">Membrane</keyword>
<evidence type="ECO:0000259" key="8">
    <source>
        <dbReference type="PROSITE" id="PS50928"/>
    </source>
</evidence>
<feature type="transmembrane region" description="Helical" evidence="7">
    <location>
        <begin position="103"/>
        <end position="126"/>
    </location>
</feature>
<feature type="transmembrane region" description="Helical" evidence="7">
    <location>
        <begin position="235"/>
        <end position="258"/>
    </location>
</feature>
<evidence type="ECO:0000313" key="9">
    <source>
        <dbReference type="EMBL" id="SHN81500.1"/>
    </source>
</evidence>
<keyword evidence="5 7" id="KW-1133">Transmembrane helix</keyword>
<comment type="subcellular location">
    <subcellularLocation>
        <location evidence="1 7">Cell membrane</location>
        <topology evidence="1 7">Multi-pass membrane protein</topology>
    </subcellularLocation>
</comment>
<evidence type="ECO:0000313" key="10">
    <source>
        <dbReference type="Proteomes" id="UP000184010"/>
    </source>
</evidence>
<keyword evidence="4 7" id="KW-0812">Transmembrane</keyword>
<dbReference type="InterPro" id="IPR000515">
    <property type="entry name" value="MetI-like"/>
</dbReference>
<feature type="transmembrane region" description="Helical" evidence="7">
    <location>
        <begin position="190"/>
        <end position="215"/>
    </location>
</feature>
<protein>
    <submittedName>
        <fullName evidence="9">Peptide/nickel transport system permease protein</fullName>
    </submittedName>
</protein>
<feature type="transmembrane region" description="Helical" evidence="7">
    <location>
        <begin position="71"/>
        <end position="96"/>
    </location>
</feature>
<dbReference type="AlphaFoldDB" id="A0A1M7UF37"/>
<feature type="domain" description="ABC transmembrane type-1" evidence="8">
    <location>
        <begin position="69"/>
        <end position="258"/>
    </location>
</feature>
<sequence>MRRKVRLKAVLVLTLLFIIIVASIGAPLLAPFSPTATDMSVRLQGPSWEHPLGTDALGRDMLSRALYGGRASMLLALTATVLSMSCGMIVGIAAGYYGGPVDWLITILANIFQGLPGTCFMIAVAGVLGPSIQSLLLALVFTSWAGFSRIVRTEVLRQREEPYVEGMRCLGSSDLRLIIRHILPNIMNTLLILFTTRVGRSVLTIAALSFLGLGVQPPTPDWSVMINDARLHYRSAPHVLVVPGMCIFLLMLSINMLGDVLRDHFDVRNEEVREW</sequence>
<evidence type="ECO:0000256" key="3">
    <source>
        <dbReference type="ARBA" id="ARBA00022475"/>
    </source>
</evidence>
<evidence type="ECO:0000256" key="7">
    <source>
        <dbReference type="RuleBase" id="RU363032"/>
    </source>
</evidence>
<keyword evidence="3" id="KW-1003">Cell membrane</keyword>
<evidence type="ECO:0000256" key="2">
    <source>
        <dbReference type="ARBA" id="ARBA00022448"/>
    </source>
</evidence>